<dbReference type="EMBL" id="MZMU01000015">
    <property type="protein sequence ID" value="RXT21146.1"/>
    <property type="molecule type" value="Genomic_DNA"/>
</dbReference>
<evidence type="ECO:0000313" key="1">
    <source>
        <dbReference type="EMBL" id="RXT21146.1"/>
    </source>
</evidence>
<dbReference type="AlphaFoldDB" id="A0A4Q1TQV7"/>
<accession>A0A4Q1TQV7</accession>
<evidence type="ECO:0000313" key="2">
    <source>
        <dbReference type="Proteomes" id="UP000290767"/>
    </source>
</evidence>
<sequence length="62" mass="6634">MNWRPISQQPTMRIILSRQDDVGGGVLAGMGGLQSDGPDLKWCAGAQTNELAQQHLRGCAPT</sequence>
<protein>
    <submittedName>
        <fullName evidence="1">Uncharacterized protein</fullName>
    </submittedName>
</protein>
<organism evidence="1 2">
    <name type="scientific">Rhizobium leguminosarum</name>
    <dbReference type="NCBI Taxonomy" id="384"/>
    <lineage>
        <taxon>Bacteria</taxon>
        <taxon>Pseudomonadati</taxon>
        <taxon>Pseudomonadota</taxon>
        <taxon>Alphaproteobacteria</taxon>
        <taxon>Hyphomicrobiales</taxon>
        <taxon>Rhizobiaceae</taxon>
        <taxon>Rhizobium/Agrobacterium group</taxon>
        <taxon>Rhizobium</taxon>
    </lineage>
</organism>
<proteinExistence type="predicted"/>
<gene>
    <name evidence="1" type="ORF">B5P46_23380</name>
</gene>
<comment type="caution">
    <text evidence="1">The sequence shown here is derived from an EMBL/GenBank/DDBJ whole genome shotgun (WGS) entry which is preliminary data.</text>
</comment>
<name>A0A4Q1TQV7_RHILE</name>
<dbReference type="Proteomes" id="UP000290767">
    <property type="component" value="Unassembled WGS sequence"/>
</dbReference>
<reference evidence="1 2" key="1">
    <citation type="submission" date="2017-03" db="EMBL/GenBank/DDBJ databases">
        <authorList>
            <person name="Safronova V.I."/>
            <person name="Sazanova A.L."/>
            <person name="Chirak E.R."/>
        </authorList>
    </citation>
    <scope>NUCLEOTIDE SEQUENCE [LARGE SCALE GENOMIC DNA]</scope>
    <source>
        <strain evidence="1 2">Tri-43</strain>
    </source>
</reference>